<dbReference type="InterPro" id="IPR029060">
    <property type="entry name" value="PIN-like_dom_sf"/>
</dbReference>
<dbReference type="HOGENOM" id="CLU_107892_0_0_2"/>
<keyword evidence="3" id="KW-1185">Reference proteome</keyword>
<dbReference type="Proteomes" id="UP000010469">
    <property type="component" value="Chromosome"/>
</dbReference>
<feature type="domain" description="PIN" evidence="1">
    <location>
        <begin position="2"/>
        <end position="111"/>
    </location>
</feature>
<dbReference type="EMBL" id="CP003378">
    <property type="protein sequence ID" value="AFZ70233.1"/>
    <property type="molecule type" value="Genomic_DNA"/>
</dbReference>
<protein>
    <submittedName>
        <fullName evidence="2">PilT domain protein</fullName>
    </submittedName>
</protein>
<dbReference type="InterPro" id="IPR041120">
    <property type="entry name" value="PIN_9"/>
</dbReference>
<dbReference type="STRING" id="1056495.Calag_0467"/>
<reference evidence="3" key="1">
    <citation type="submission" date="2012-03" db="EMBL/GenBank/DDBJ databases">
        <title>Complete genome of Caldisphaera lagunensis DSM 15908.</title>
        <authorList>
            <person name="Lucas S."/>
            <person name="Copeland A."/>
            <person name="Lapidus A."/>
            <person name="Glavina del Rio T."/>
            <person name="Dalin E."/>
            <person name="Tice H."/>
            <person name="Bruce D."/>
            <person name="Goodwin L."/>
            <person name="Pitluck S."/>
            <person name="Peters L."/>
            <person name="Mikhailova N."/>
            <person name="Teshima H."/>
            <person name="Kyrpides N."/>
            <person name="Mavromatis K."/>
            <person name="Ivanova N."/>
            <person name="Brettin T."/>
            <person name="Detter J.C."/>
            <person name="Han C."/>
            <person name="Larimer F."/>
            <person name="Land M."/>
            <person name="Hauser L."/>
            <person name="Markowitz V."/>
            <person name="Cheng J.-F."/>
            <person name="Hugenholtz P."/>
            <person name="Woyke T."/>
            <person name="Wu D."/>
            <person name="Spring S."/>
            <person name="Schroeder M."/>
            <person name="Brambilla E."/>
            <person name="Klenk H.-P."/>
            <person name="Eisen J.A."/>
        </authorList>
    </citation>
    <scope>NUCLEOTIDE SEQUENCE [LARGE SCALE GENOMIC DNA]</scope>
    <source>
        <strain evidence="3">DSM 15908 / JCM 11604 / IC-154</strain>
    </source>
</reference>
<dbReference type="SMART" id="SM00670">
    <property type="entry name" value="PINc"/>
    <property type="match status" value="1"/>
</dbReference>
<dbReference type="RefSeq" id="WP_015232131.1">
    <property type="nucleotide sequence ID" value="NC_019791.1"/>
</dbReference>
<dbReference type="InterPro" id="IPR002716">
    <property type="entry name" value="PIN_dom"/>
</dbReference>
<name>L0A8N6_CALLD</name>
<evidence type="ECO:0000313" key="3">
    <source>
        <dbReference type="Proteomes" id="UP000010469"/>
    </source>
</evidence>
<dbReference type="eggNOG" id="arCOG04312">
    <property type="taxonomic scope" value="Archaea"/>
</dbReference>
<dbReference type="Pfam" id="PF18477">
    <property type="entry name" value="PIN_9"/>
    <property type="match status" value="1"/>
</dbReference>
<dbReference type="AlphaFoldDB" id="L0A8N6"/>
<evidence type="ECO:0000313" key="2">
    <source>
        <dbReference type="EMBL" id="AFZ70233.1"/>
    </source>
</evidence>
<dbReference type="SUPFAM" id="SSF88723">
    <property type="entry name" value="PIN domain-like"/>
    <property type="match status" value="1"/>
</dbReference>
<dbReference type="Gene3D" id="3.40.50.1010">
    <property type="entry name" value="5'-nuclease"/>
    <property type="match status" value="1"/>
</dbReference>
<gene>
    <name evidence="2" type="ordered locus">Calag_0467</name>
</gene>
<evidence type="ECO:0000259" key="1">
    <source>
        <dbReference type="SMART" id="SM00670"/>
    </source>
</evidence>
<proteinExistence type="predicted"/>
<accession>L0A8N6</accession>
<sequence length="138" mass="15999">MTKVILDSNMIIMLGKGIITISMFEDLLEQKFNLITTSSVIDELKKISEQNKNRIININIKFGLNIIKNKVEIIETKNVTDADDSIFYTSLDLKNKGEVVFVATNDRELRSRLRIAKIPTIYYRDSKSKLELEWKELD</sequence>
<dbReference type="KEGG" id="clg:Calag_0467"/>
<dbReference type="InParanoid" id="L0A8N6"/>
<dbReference type="PANTHER" id="PTHR12416">
    <property type="entry name" value="RRNA-PROCESSING PROTEIN UTP23 HOMOLOG"/>
    <property type="match status" value="1"/>
</dbReference>
<organism evidence="2 3">
    <name type="scientific">Caldisphaera lagunensis (strain DSM 15908 / JCM 11604 / ANMR 0165 / IC-154)</name>
    <dbReference type="NCBI Taxonomy" id="1056495"/>
    <lineage>
        <taxon>Archaea</taxon>
        <taxon>Thermoproteota</taxon>
        <taxon>Thermoprotei</taxon>
        <taxon>Acidilobales</taxon>
        <taxon>Caldisphaeraceae</taxon>
        <taxon>Caldisphaera</taxon>
    </lineage>
</organism>
<dbReference type="OrthoDB" id="18655at2157"/>
<dbReference type="GeneID" id="14211727"/>